<proteinExistence type="predicted"/>
<dbReference type="Pfam" id="PF14494">
    <property type="entry name" value="DUF4436"/>
    <property type="match status" value="1"/>
</dbReference>
<protein>
    <recommendedName>
        <fullName evidence="4">Transmembrane protein</fullName>
    </recommendedName>
</protein>
<dbReference type="Proteomes" id="UP000285060">
    <property type="component" value="Unassembled WGS sequence"/>
</dbReference>
<name>A0A418ASK8_9STRA</name>
<dbReference type="AlphaFoldDB" id="A0A418ASK8"/>
<organism evidence="2 3">
    <name type="scientific">Aphanomyces invadans</name>
    <dbReference type="NCBI Taxonomy" id="157072"/>
    <lineage>
        <taxon>Eukaryota</taxon>
        <taxon>Sar</taxon>
        <taxon>Stramenopiles</taxon>
        <taxon>Oomycota</taxon>
        <taxon>Saprolegniomycetes</taxon>
        <taxon>Saprolegniales</taxon>
        <taxon>Verrucalvaceae</taxon>
        <taxon>Aphanomyces</taxon>
    </lineage>
</organism>
<accession>A0A418ASK8</accession>
<comment type="caution">
    <text evidence="2">The sequence shown here is derived from an EMBL/GenBank/DDBJ whole genome shotgun (WGS) entry which is preliminary data.</text>
</comment>
<dbReference type="EMBL" id="QUSY01000601">
    <property type="protein sequence ID" value="RHY28339.1"/>
    <property type="molecule type" value="Genomic_DNA"/>
</dbReference>
<feature type="transmembrane region" description="Helical" evidence="1">
    <location>
        <begin position="253"/>
        <end position="274"/>
    </location>
</feature>
<gene>
    <name evidence="2" type="ORF">DYB32_006044</name>
</gene>
<dbReference type="VEuPathDB" id="FungiDB:H310_05388"/>
<keyword evidence="1" id="KW-0472">Membrane</keyword>
<keyword evidence="1" id="KW-0812">Transmembrane</keyword>
<reference evidence="2 3" key="1">
    <citation type="submission" date="2018-08" db="EMBL/GenBank/DDBJ databases">
        <title>Aphanomyces genome sequencing and annotation.</title>
        <authorList>
            <person name="Minardi D."/>
            <person name="Oidtmann B."/>
            <person name="Van Der Giezen M."/>
            <person name="Studholme D.J."/>
        </authorList>
    </citation>
    <scope>NUCLEOTIDE SEQUENCE [LARGE SCALE GENOMIC DNA]</scope>
    <source>
        <strain evidence="2 3">NJM0002</strain>
    </source>
</reference>
<feature type="transmembrane region" description="Helical" evidence="1">
    <location>
        <begin position="147"/>
        <end position="165"/>
    </location>
</feature>
<dbReference type="InterPro" id="IPR027948">
    <property type="entry name" value="DUF4436"/>
</dbReference>
<sequence length="507" mass="55096">MKLDIQAVTGTSQFNGGSNSPVDNFAFVVLWPDDFSWTYKVRPTIESDFADVAVAGAGALSDPSTGYTALTVEITRDFNIYMALVFVGIWAVTIAIGYIGSRAVIWKTRAPDNPVIFVSALFAVPTFRNTTPGKPPYGCLFDVLCTYFSIGVIVTFLVLVAFAYMRKPKTDKPKKKPRRRQDDDTIPVATLDAGVAGDVTAYVGDVGDAGESNLRLPTMTASSDSNAGSFHSPTALLSSLAEDKEQLDKRMQLQLLTIAGLVVFFLGIAIPFTLTQAASENKVHGYQVLYSSKPYSPDNESLALDMVLSSISTETYGSPALCTMSPCVQVYDVHVELSIATTISDIPARLATNDTLVLLGSVRVERHVHDIKVKSFRVQVGPGTMVISPATTNVNTPMTTKIPLIKGSTAWYPFDKYLTAVDVEAFTGTGPFMGQKPDVIDVVMEMKTPEDFNWRYALYAPIVRPTWLPYAGTKFAEPPPTTLMSTARASPPQSLLVHQANFTNEAM</sequence>
<feature type="transmembrane region" description="Helical" evidence="1">
    <location>
        <begin position="80"/>
        <end position="99"/>
    </location>
</feature>
<evidence type="ECO:0000313" key="2">
    <source>
        <dbReference type="EMBL" id="RHY28339.1"/>
    </source>
</evidence>
<evidence type="ECO:0000256" key="1">
    <source>
        <dbReference type="SAM" id="Phobius"/>
    </source>
</evidence>
<keyword evidence="3" id="KW-1185">Reference proteome</keyword>
<evidence type="ECO:0008006" key="4">
    <source>
        <dbReference type="Google" id="ProtNLM"/>
    </source>
</evidence>
<keyword evidence="1" id="KW-1133">Transmembrane helix</keyword>
<dbReference type="VEuPathDB" id="FungiDB:H310_05387"/>
<evidence type="ECO:0000313" key="3">
    <source>
        <dbReference type="Proteomes" id="UP000285060"/>
    </source>
</evidence>